<keyword evidence="4 8" id="KW-0418">Kinase</keyword>
<dbReference type="GO" id="GO:0036430">
    <property type="term" value="F:CMP kinase activity"/>
    <property type="evidence" value="ECO:0007669"/>
    <property type="project" value="RHEA"/>
</dbReference>
<comment type="catalytic activity">
    <reaction evidence="6 8">
        <text>dCMP + ATP = dCDP + ADP</text>
        <dbReference type="Rhea" id="RHEA:25094"/>
        <dbReference type="ChEBI" id="CHEBI:30616"/>
        <dbReference type="ChEBI" id="CHEBI:57566"/>
        <dbReference type="ChEBI" id="CHEBI:58593"/>
        <dbReference type="ChEBI" id="CHEBI:456216"/>
        <dbReference type="EC" id="2.7.4.25"/>
    </reaction>
</comment>
<evidence type="ECO:0000313" key="10">
    <source>
        <dbReference type="EMBL" id="OGE44381.1"/>
    </source>
</evidence>
<evidence type="ECO:0000256" key="7">
    <source>
        <dbReference type="ARBA" id="ARBA00048478"/>
    </source>
</evidence>
<dbReference type="AlphaFoldDB" id="A0A1F5KUT6"/>
<dbReference type="SUPFAM" id="SSF52540">
    <property type="entry name" value="P-loop containing nucleoside triphosphate hydrolases"/>
    <property type="match status" value="1"/>
</dbReference>
<dbReference type="Pfam" id="PF02224">
    <property type="entry name" value="Cytidylate_kin"/>
    <property type="match status" value="1"/>
</dbReference>
<evidence type="ECO:0000256" key="5">
    <source>
        <dbReference type="ARBA" id="ARBA00022840"/>
    </source>
</evidence>
<dbReference type="Gene3D" id="3.40.50.300">
    <property type="entry name" value="P-loop containing nucleotide triphosphate hydrolases"/>
    <property type="match status" value="1"/>
</dbReference>
<evidence type="ECO:0000313" key="11">
    <source>
        <dbReference type="Proteomes" id="UP000178565"/>
    </source>
</evidence>
<reference evidence="10 11" key="1">
    <citation type="journal article" date="2016" name="Nat. Commun.">
        <title>Thousands of microbial genomes shed light on interconnected biogeochemical processes in an aquifer system.</title>
        <authorList>
            <person name="Anantharaman K."/>
            <person name="Brown C.T."/>
            <person name="Hug L.A."/>
            <person name="Sharon I."/>
            <person name="Castelle C.J."/>
            <person name="Probst A.J."/>
            <person name="Thomas B.C."/>
            <person name="Singh A."/>
            <person name="Wilkins M.J."/>
            <person name="Karaoz U."/>
            <person name="Brodie E.L."/>
            <person name="Williams K.H."/>
            <person name="Hubbard S.S."/>
            <person name="Banfield J.F."/>
        </authorList>
    </citation>
    <scope>NUCLEOTIDE SEQUENCE [LARGE SCALE GENOMIC DNA]</scope>
</reference>
<evidence type="ECO:0000256" key="6">
    <source>
        <dbReference type="ARBA" id="ARBA00047615"/>
    </source>
</evidence>
<keyword evidence="3 8" id="KW-0547">Nucleotide-binding</keyword>
<gene>
    <name evidence="8" type="primary">cmk</name>
    <name evidence="10" type="ORF">A3B45_03850</name>
</gene>
<evidence type="ECO:0000256" key="2">
    <source>
        <dbReference type="ARBA" id="ARBA00022679"/>
    </source>
</evidence>
<protein>
    <recommendedName>
        <fullName evidence="8">Cytidylate kinase</fullName>
        <shortName evidence="8">CK</shortName>
        <ecNumber evidence="8">2.7.4.25</ecNumber>
    </recommendedName>
    <alternativeName>
        <fullName evidence="8">Cytidine monophosphate kinase</fullName>
        <shortName evidence="8">CMP kinase</shortName>
    </alternativeName>
</protein>
<proteinExistence type="inferred from homology"/>
<evidence type="ECO:0000256" key="8">
    <source>
        <dbReference type="HAMAP-Rule" id="MF_00238"/>
    </source>
</evidence>
<evidence type="ECO:0000259" key="9">
    <source>
        <dbReference type="Pfam" id="PF02224"/>
    </source>
</evidence>
<dbReference type="InterPro" id="IPR011994">
    <property type="entry name" value="Cytidylate_kinase_dom"/>
</dbReference>
<dbReference type="GO" id="GO:0006220">
    <property type="term" value="P:pyrimidine nucleotide metabolic process"/>
    <property type="evidence" value="ECO:0007669"/>
    <property type="project" value="UniProtKB-UniRule"/>
</dbReference>
<accession>A0A1F5KUT6</accession>
<comment type="caution">
    <text evidence="10">The sequence shown here is derived from an EMBL/GenBank/DDBJ whole genome shotgun (WGS) entry which is preliminary data.</text>
</comment>
<dbReference type="InterPro" id="IPR003136">
    <property type="entry name" value="Cytidylate_kin"/>
</dbReference>
<dbReference type="GO" id="GO:0005737">
    <property type="term" value="C:cytoplasm"/>
    <property type="evidence" value="ECO:0007669"/>
    <property type="project" value="UniProtKB-SubCell"/>
</dbReference>
<evidence type="ECO:0000256" key="3">
    <source>
        <dbReference type="ARBA" id="ARBA00022741"/>
    </source>
</evidence>
<keyword evidence="5 8" id="KW-0067">ATP-binding</keyword>
<dbReference type="GO" id="GO:0005524">
    <property type="term" value="F:ATP binding"/>
    <property type="evidence" value="ECO:0007669"/>
    <property type="project" value="UniProtKB-UniRule"/>
</dbReference>
<dbReference type="CDD" id="cd02020">
    <property type="entry name" value="CMPK"/>
    <property type="match status" value="1"/>
</dbReference>
<dbReference type="Proteomes" id="UP000178565">
    <property type="component" value="Unassembled WGS sequence"/>
</dbReference>
<sequence>MEDIITLDGPTSSGKNSVGFLLAQKLGYQYIDSGMIYRAGSFKIIQKNIPLTDKEKILEAFRNLNVRFATVGNEWKMFLDGEDVTNTLHAAQISKATYQIAAIPEVRQIIKNIQHKITQNGKVVVSGRDIGSEIFPDAKYKFWLTAKVEERAKRRFKQLVGKNPQLTYEQVLADMKERDSHDAQREASPMRIPKDAIVVDNTKLSVEQTVDQMLKHIHVQD</sequence>
<evidence type="ECO:0000256" key="1">
    <source>
        <dbReference type="ARBA" id="ARBA00009427"/>
    </source>
</evidence>
<organism evidence="10 11">
    <name type="scientific">Candidatus Daviesbacteria bacterium RIFCSPLOWO2_01_FULL_39_12</name>
    <dbReference type="NCBI Taxonomy" id="1797785"/>
    <lineage>
        <taxon>Bacteria</taxon>
        <taxon>Candidatus Daviesiibacteriota</taxon>
    </lineage>
</organism>
<dbReference type="HAMAP" id="MF_00238">
    <property type="entry name" value="Cytidyl_kinase_type1"/>
    <property type="match status" value="1"/>
</dbReference>
<comment type="subcellular location">
    <subcellularLocation>
        <location evidence="8">Cytoplasm</location>
    </subcellularLocation>
</comment>
<comment type="caution">
    <text evidence="8">Lacks conserved residue(s) required for the propagation of feature annotation.</text>
</comment>
<evidence type="ECO:0000256" key="4">
    <source>
        <dbReference type="ARBA" id="ARBA00022777"/>
    </source>
</evidence>
<dbReference type="InterPro" id="IPR027417">
    <property type="entry name" value="P-loop_NTPase"/>
</dbReference>
<dbReference type="EMBL" id="MFDM01000003">
    <property type="protein sequence ID" value="OGE44381.1"/>
    <property type="molecule type" value="Genomic_DNA"/>
</dbReference>
<dbReference type="NCBIfam" id="TIGR00017">
    <property type="entry name" value="cmk"/>
    <property type="match status" value="1"/>
</dbReference>
<name>A0A1F5KUT6_9BACT</name>
<comment type="similarity">
    <text evidence="1 8">Belongs to the cytidylate kinase family. Type 1 subfamily.</text>
</comment>
<keyword evidence="8" id="KW-0963">Cytoplasm</keyword>
<dbReference type="GO" id="GO:0036431">
    <property type="term" value="F:dCMP kinase activity"/>
    <property type="evidence" value="ECO:0007669"/>
    <property type="project" value="InterPro"/>
</dbReference>
<comment type="catalytic activity">
    <reaction evidence="7 8">
        <text>CMP + ATP = CDP + ADP</text>
        <dbReference type="Rhea" id="RHEA:11600"/>
        <dbReference type="ChEBI" id="CHEBI:30616"/>
        <dbReference type="ChEBI" id="CHEBI:58069"/>
        <dbReference type="ChEBI" id="CHEBI:60377"/>
        <dbReference type="ChEBI" id="CHEBI:456216"/>
        <dbReference type="EC" id="2.7.4.25"/>
    </reaction>
</comment>
<feature type="domain" description="Cytidylate kinase" evidence="9">
    <location>
        <begin position="5"/>
        <end position="218"/>
    </location>
</feature>
<dbReference type="EC" id="2.7.4.25" evidence="8"/>
<dbReference type="STRING" id="1797785.A3B45_03850"/>
<keyword evidence="2 8" id="KW-0808">Transferase</keyword>